<dbReference type="Gene3D" id="1.25.40.80">
    <property type="match status" value="1"/>
</dbReference>
<keyword evidence="3" id="KW-1185">Reference proteome</keyword>
<dbReference type="RefSeq" id="WP_340295606.1">
    <property type="nucleotide sequence ID" value="NZ_JBBEOI010000268.1"/>
</dbReference>
<dbReference type="InterPro" id="IPR036134">
    <property type="entry name" value="Crypto/Photolyase_FAD-like_sf"/>
</dbReference>
<organism evidence="2 3">
    <name type="scientific">Aquipuribacter hungaricus</name>
    <dbReference type="NCBI Taxonomy" id="545624"/>
    <lineage>
        <taxon>Bacteria</taxon>
        <taxon>Bacillati</taxon>
        <taxon>Actinomycetota</taxon>
        <taxon>Actinomycetes</taxon>
        <taxon>Micrococcales</taxon>
        <taxon>Intrasporangiaceae</taxon>
        <taxon>Aquipuribacter</taxon>
    </lineage>
</organism>
<feature type="region of interest" description="Disordered" evidence="1">
    <location>
        <begin position="187"/>
        <end position="209"/>
    </location>
</feature>
<reference evidence="3" key="1">
    <citation type="journal article" date="2019" name="Int. J. Syst. Evol. Microbiol.">
        <title>The Global Catalogue of Microorganisms (GCM) 10K type strain sequencing project: providing services to taxonomists for standard genome sequencing and annotation.</title>
        <authorList>
            <consortium name="The Broad Institute Genomics Platform"/>
            <consortium name="The Broad Institute Genome Sequencing Center for Infectious Disease"/>
            <person name="Wu L."/>
            <person name="Ma J."/>
        </authorList>
    </citation>
    <scope>NUCLEOTIDE SEQUENCE [LARGE SCALE GENOMIC DNA]</scope>
    <source>
        <strain evidence="3">NCAIM B.02333</strain>
    </source>
</reference>
<gene>
    <name evidence="2" type="ORF">ACFOLH_04500</name>
</gene>
<comment type="caution">
    <text evidence="2">The sequence shown here is derived from an EMBL/GenBank/DDBJ whole genome shotgun (WGS) entry which is preliminary data.</text>
</comment>
<evidence type="ECO:0000313" key="3">
    <source>
        <dbReference type="Proteomes" id="UP001595685"/>
    </source>
</evidence>
<protein>
    <submittedName>
        <fullName evidence="2">Cryptochrome/photolyase family protein</fullName>
    </submittedName>
</protein>
<dbReference type="Gene3D" id="1.10.579.10">
    <property type="entry name" value="DNA Cyclobutane Dipyrimidine Photolyase, subunit A, domain 3"/>
    <property type="match status" value="1"/>
</dbReference>
<dbReference type="Pfam" id="PF04244">
    <property type="entry name" value="DPRP"/>
    <property type="match status" value="1"/>
</dbReference>
<evidence type="ECO:0000256" key="1">
    <source>
        <dbReference type="SAM" id="MobiDB-lite"/>
    </source>
</evidence>
<dbReference type="EMBL" id="JBHRWW010000002">
    <property type="protein sequence ID" value="MFC3687596.1"/>
    <property type="molecule type" value="Genomic_DNA"/>
</dbReference>
<dbReference type="PANTHER" id="PTHR38657:SF1">
    <property type="entry name" value="SLR1343 PROTEIN"/>
    <property type="match status" value="1"/>
</dbReference>
<dbReference type="Gene3D" id="1.10.10.1710">
    <property type="entry name" value="Deoxyribodipyrimidine photolyase-related"/>
    <property type="match status" value="1"/>
</dbReference>
<accession>A0ABV7WCP2</accession>
<dbReference type="PANTHER" id="PTHR38657">
    <property type="entry name" value="SLR1343 PROTEIN"/>
    <property type="match status" value="1"/>
</dbReference>
<evidence type="ECO:0000313" key="2">
    <source>
        <dbReference type="EMBL" id="MFC3687596.1"/>
    </source>
</evidence>
<dbReference type="InterPro" id="IPR007357">
    <property type="entry name" value="PhrB-like"/>
</dbReference>
<dbReference type="SUPFAM" id="SSF48173">
    <property type="entry name" value="Cryptochrome/photolyase FAD-binding domain"/>
    <property type="match status" value="1"/>
</dbReference>
<dbReference type="InterPro" id="IPR052551">
    <property type="entry name" value="UV-DNA_repair_photolyase"/>
</dbReference>
<proteinExistence type="predicted"/>
<feature type="compositionally biased region" description="Basic and acidic residues" evidence="1">
    <location>
        <begin position="193"/>
        <end position="202"/>
    </location>
</feature>
<dbReference type="InterPro" id="IPR014729">
    <property type="entry name" value="Rossmann-like_a/b/a_fold"/>
</dbReference>
<name>A0ABV7WCP2_9MICO</name>
<dbReference type="Proteomes" id="UP001595685">
    <property type="component" value="Unassembled WGS sequence"/>
</dbReference>
<dbReference type="Gene3D" id="3.40.50.620">
    <property type="entry name" value="HUPs"/>
    <property type="match status" value="1"/>
</dbReference>
<sequence length="540" mass="59898">MPDPALSDAPDVPDLVALDLPERDEGTVRWCFADQLGPSFVDDPDGQVLLLETTSVFRRRVFHRRKAHLVLSALRHRAAELGDRVRYVKAGGYVDGLAAAGVSPEDPVSVCDPTSWAARRFVRRLVSGEVGPGAGSVRLVAARGYASSHADFAAWATGREQRRLLQDDWYRTQRVRHGILVEGDGQPVGGRWSFDEENRESPPRGATTLSDAVMSAPMTPMPEPWWPEEDDIDAGVREDLDHMEREGVRFVGEDGPRRFAVTAAEATTALAHFLEHRLDAFGPYEDAMLAGDRWMAHSLLSASINLGVLDPVDVARAAADRVQHGARLASVEGFVRQVIGWRDYVWQLYWHQGEGYRERDALQAGRPLPAWFADLDADRTVTARCLSDVLGSVREEGWAHHIPRLMVLGNWGLQHGYDPQALTDWFHRSFVDGYEWVMVPNVVGMSQHADGGVMATKPYASGGAYIDRMSDYCKPCRYDPKVRVGETACPFTAGYWAFVARHADLLGSNPRTSRAVAGLRRLGDREALLRQELDRGDAAP</sequence>